<sequence length="445" mass="50304">MQRVDELTKHSAILLEEKSSNAASSALDAISEALSISSRSEKLLEMKAEALYMLKKYEEAIQLCEQPLYVAQNSSSEAEIDKQITSTDGCGCYSIAMLWRGHLMSKSYFYMGKLEKALELLQKLEHVGSWKDEHGSKILEMSVSLAVTIRELLRLKTAGNEAVCSAICFCNRAAAHQALGQIADAIADCSLAMALNENYTKGNWLEACFSHCSPEGRSISGNSLGAGSLRRLSWPNEAFSRRASLHEMIRDYGQASSDLQRLISILEKQCDKTSHQSGTKDKSTGNLKELRQAQRRLSSVQEEAKREIPLNLYLILGVKPSDSTSDVKKAYRKAALRHHPDKAGQFLARSETGDEGQLWKEIAEEIHKDADRLFKMIGEAYAVLSDTEKRSEYDLEEEIRKTPIKSKSNAYERARDDYGYHYERSSSRRYWRGNWNDYKNSHSRW</sequence>
<dbReference type="Proteomes" id="UP000327439">
    <property type="component" value="Chromosome A09"/>
</dbReference>
<dbReference type="CDD" id="cd06257">
    <property type="entry name" value="DnaJ"/>
    <property type="match status" value="1"/>
</dbReference>
<dbReference type="AlphaFoldDB" id="A0A5J5UDP5"/>
<dbReference type="PROSITE" id="PS50076">
    <property type="entry name" value="DNAJ_2"/>
    <property type="match status" value="1"/>
</dbReference>
<feature type="domain" description="J" evidence="1">
    <location>
        <begin position="311"/>
        <end position="397"/>
    </location>
</feature>
<dbReference type="PANTHER" id="PTHR45181">
    <property type="entry name" value="HEAT SHOCK PROTEIN DNAJ WITH TETRATRICOPEPTIDE REPEAT-CONTAINING PROTEIN"/>
    <property type="match status" value="1"/>
</dbReference>
<dbReference type="SMART" id="SM00028">
    <property type="entry name" value="TPR"/>
    <property type="match status" value="3"/>
</dbReference>
<proteinExistence type="predicted"/>
<organism evidence="2 3">
    <name type="scientific">Gossypium barbadense</name>
    <name type="common">Sea Island cotton</name>
    <name type="synonym">Hibiscus barbadensis</name>
    <dbReference type="NCBI Taxonomy" id="3634"/>
    <lineage>
        <taxon>Eukaryota</taxon>
        <taxon>Viridiplantae</taxon>
        <taxon>Streptophyta</taxon>
        <taxon>Embryophyta</taxon>
        <taxon>Tracheophyta</taxon>
        <taxon>Spermatophyta</taxon>
        <taxon>Magnoliopsida</taxon>
        <taxon>eudicotyledons</taxon>
        <taxon>Gunneridae</taxon>
        <taxon>Pentapetalae</taxon>
        <taxon>rosids</taxon>
        <taxon>malvids</taxon>
        <taxon>Malvales</taxon>
        <taxon>Malvaceae</taxon>
        <taxon>Malvoideae</taxon>
        <taxon>Gossypium</taxon>
    </lineage>
</organism>
<dbReference type="InterPro" id="IPR011990">
    <property type="entry name" value="TPR-like_helical_dom_sf"/>
</dbReference>
<dbReference type="SUPFAM" id="SSF48452">
    <property type="entry name" value="TPR-like"/>
    <property type="match status" value="1"/>
</dbReference>
<evidence type="ECO:0000259" key="1">
    <source>
        <dbReference type="PROSITE" id="PS50076"/>
    </source>
</evidence>
<evidence type="ECO:0000313" key="2">
    <source>
        <dbReference type="EMBL" id="KAB2065985.1"/>
    </source>
</evidence>
<gene>
    <name evidence="2" type="ORF">ES319_A09G128600v1</name>
</gene>
<keyword evidence="3" id="KW-1185">Reference proteome</keyword>
<dbReference type="InterPro" id="IPR036869">
    <property type="entry name" value="J_dom_sf"/>
</dbReference>
<dbReference type="SUPFAM" id="SSF46565">
    <property type="entry name" value="Chaperone J-domain"/>
    <property type="match status" value="1"/>
</dbReference>
<dbReference type="InterPro" id="IPR018253">
    <property type="entry name" value="DnaJ_domain_CS"/>
</dbReference>
<dbReference type="Gene3D" id="1.10.287.110">
    <property type="entry name" value="DnaJ domain"/>
    <property type="match status" value="1"/>
</dbReference>
<evidence type="ECO:0000313" key="3">
    <source>
        <dbReference type="Proteomes" id="UP000327439"/>
    </source>
</evidence>
<dbReference type="InterPro" id="IPR019734">
    <property type="entry name" value="TPR_rpt"/>
</dbReference>
<reference evidence="3" key="1">
    <citation type="journal article" date="2020" name="Nat. Genet.">
        <title>Genomic diversifications of five Gossypium allopolyploid species and their impact on cotton improvement.</title>
        <authorList>
            <person name="Chen Z.J."/>
            <person name="Sreedasyam A."/>
            <person name="Ando A."/>
            <person name="Song Q."/>
            <person name="De Santiago L.M."/>
            <person name="Hulse-Kemp A.M."/>
            <person name="Ding M."/>
            <person name="Ye W."/>
            <person name="Kirkbride R.C."/>
            <person name="Jenkins J."/>
            <person name="Plott C."/>
            <person name="Lovell J."/>
            <person name="Lin Y.M."/>
            <person name="Vaughn R."/>
            <person name="Liu B."/>
            <person name="Simpson S."/>
            <person name="Scheffler B.E."/>
            <person name="Wen L."/>
            <person name="Saski C.A."/>
            <person name="Grover C.E."/>
            <person name="Hu G."/>
            <person name="Conover J.L."/>
            <person name="Carlson J.W."/>
            <person name="Shu S."/>
            <person name="Boston L.B."/>
            <person name="Williams M."/>
            <person name="Peterson D.G."/>
            <person name="McGee K."/>
            <person name="Jones D.C."/>
            <person name="Wendel J.F."/>
            <person name="Stelly D.M."/>
            <person name="Grimwood J."/>
            <person name="Schmutz J."/>
        </authorList>
    </citation>
    <scope>NUCLEOTIDE SEQUENCE [LARGE SCALE GENOMIC DNA]</scope>
    <source>
        <strain evidence="3">cv. 3-79</strain>
    </source>
</reference>
<accession>A0A5J5UDP5</accession>
<name>A0A5J5UDP5_GOSBA</name>
<dbReference type="InterPro" id="IPR001623">
    <property type="entry name" value="DnaJ_domain"/>
</dbReference>
<dbReference type="Gene3D" id="1.25.40.10">
    <property type="entry name" value="Tetratricopeptide repeat domain"/>
    <property type="match status" value="2"/>
</dbReference>
<dbReference type="Pfam" id="PF00226">
    <property type="entry name" value="DnaJ"/>
    <property type="match status" value="1"/>
</dbReference>
<dbReference type="PRINTS" id="PR00625">
    <property type="entry name" value="JDOMAIN"/>
</dbReference>
<protein>
    <recommendedName>
        <fullName evidence="1">J domain-containing protein</fullName>
    </recommendedName>
</protein>
<dbReference type="SMART" id="SM00271">
    <property type="entry name" value="DnaJ"/>
    <property type="match status" value="1"/>
</dbReference>
<dbReference type="EMBL" id="CM018210">
    <property type="protein sequence ID" value="KAB2065985.1"/>
    <property type="molecule type" value="Genomic_DNA"/>
</dbReference>
<dbReference type="OrthoDB" id="10250354at2759"/>
<dbReference type="PROSITE" id="PS00636">
    <property type="entry name" value="DNAJ_1"/>
    <property type="match status" value="1"/>
</dbReference>
<dbReference type="PANTHER" id="PTHR45181:SF8">
    <property type="entry name" value="HEAT SHOCK PROTEIN DNAJ WITH TETRATRICOPEPTIDE REPEAT-CONTAINING PROTEIN"/>
    <property type="match status" value="1"/>
</dbReference>